<dbReference type="OrthoDB" id="9811735at2"/>
<name>A0A176YFZ8_9BRAD</name>
<dbReference type="CDD" id="cd06850">
    <property type="entry name" value="biotinyl_domain"/>
    <property type="match status" value="1"/>
</dbReference>
<dbReference type="InterPro" id="IPR001249">
    <property type="entry name" value="AcCoA_biotinCC"/>
</dbReference>
<dbReference type="AlphaFoldDB" id="A0A176YFZ8"/>
<dbReference type="NCBIfam" id="TIGR00531">
    <property type="entry name" value="BCCP"/>
    <property type="match status" value="1"/>
</dbReference>
<keyword evidence="12" id="KW-1185">Reference proteome</keyword>
<dbReference type="InterPro" id="IPR050709">
    <property type="entry name" value="Biotin_Carboxyl_Carrier/Decarb"/>
</dbReference>
<dbReference type="Gene3D" id="2.40.50.100">
    <property type="match status" value="1"/>
</dbReference>
<protein>
    <recommendedName>
        <fullName evidence="3 9">Biotin carboxyl carrier protein of acetyl-CoA carboxylase</fullName>
    </recommendedName>
</protein>
<dbReference type="EMBL" id="LUUB01000079">
    <property type="protein sequence ID" value="OAF05562.1"/>
    <property type="molecule type" value="Genomic_DNA"/>
</dbReference>
<dbReference type="InterPro" id="IPR011053">
    <property type="entry name" value="Single_hybrid_motif"/>
</dbReference>
<evidence type="ECO:0000256" key="8">
    <source>
        <dbReference type="ARBA" id="ARBA00023267"/>
    </source>
</evidence>
<comment type="caution">
    <text evidence="11">The sequence shown here is derived from an EMBL/GenBank/DDBJ whole genome shotgun (WGS) entry which is preliminary data.</text>
</comment>
<dbReference type="Pfam" id="PF00364">
    <property type="entry name" value="Biotin_lipoyl"/>
    <property type="match status" value="1"/>
</dbReference>
<feature type="domain" description="Lipoyl-binding" evidence="10">
    <location>
        <begin position="87"/>
        <end position="163"/>
    </location>
</feature>
<dbReference type="PRINTS" id="PR01071">
    <property type="entry name" value="ACOABIOTINCC"/>
</dbReference>
<reference evidence="11 12" key="1">
    <citation type="submission" date="2016-03" db="EMBL/GenBank/DDBJ databases">
        <title>Draft Genome Sequence of the Strain BR 10245 (Bradyrhizobium sp.) isolated from nodules of Centrolobium paraense.</title>
        <authorList>
            <person name="Simoes-Araujo J.L.Sr."/>
            <person name="Barauna A.C."/>
            <person name="Silva K."/>
            <person name="Zilli J.E."/>
        </authorList>
    </citation>
    <scope>NUCLEOTIDE SEQUENCE [LARGE SCALE GENOMIC DNA]</scope>
    <source>
        <strain evidence="11 12">BR 10245</strain>
    </source>
</reference>
<evidence type="ECO:0000256" key="1">
    <source>
        <dbReference type="ARBA" id="ARBA00003761"/>
    </source>
</evidence>
<evidence type="ECO:0000259" key="10">
    <source>
        <dbReference type="PROSITE" id="PS50968"/>
    </source>
</evidence>
<keyword evidence="4 9" id="KW-0444">Lipid biosynthesis</keyword>
<comment type="function">
    <text evidence="1 9">This protein is a component of the acetyl coenzyme A carboxylase complex; first, biotin carboxylase catalyzes the carboxylation of the carrier protein and then the transcarboxylase transfers the carboxyl group to form malonyl-CoA.</text>
</comment>
<keyword evidence="8 9" id="KW-0092">Biotin</keyword>
<keyword evidence="5 9" id="KW-0276">Fatty acid metabolism</keyword>
<keyword evidence="6 9" id="KW-0443">Lipid metabolism</keyword>
<dbReference type="FunFam" id="2.40.50.100:FF:000003">
    <property type="entry name" value="Acetyl-CoA carboxylase biotin carboxyl carrier protein"/>
    <property type="match status" value="1"/>
</dbReference>
<sequence>MARQPDDKAAAKFSSEDSALVRELALLLDETSLTEIEIERAGFRLRVARNISVAATMPMPMAAAAPAMPVAAAVAPAAAAPDMSKHPGAVISPMVGTAYWAPEPGAKPFIEVGTKVSVGQTLLIIEAMKTMNQIPSPRAGTVTQILVEDGQPVEYGEPLVIIE</sequence>
<evidence type="ECO:0000256" key="5">
    <source>
        <dbReference type="ARBA" id="ARBA00022832"/>
    </source>
</evidence>
<dbReference type="PROSITE" id="PS50968">
    <property type="entry name" value="BIOTINYL_LIPOYL"/>
    <property type="match status" value="1"/>
</dbReference>
<evidence type="ECO:0000313" key="12">
    <source>
        <dbReference type="Proteomes" id="UP000076959"/>
    </source>
</evidence>
<dbReference type="InterPro" id="IPR000089">
    <property type="entry name" value="Biotin_lipoyl"/>
</dbReference>
<dbReference type="RefSeq" id="WP_063703735.1">
    <property type="nucleotide sequence ID" value="NZ_LUUB01000079.1"/>
</dbReference>
<dbReference type="SUPFAM" id="SSF51230">
    <property type="entry name" value="Single hybrid motif"/>
    <property type="match status" value="1"/>
</dbReference>
<dbReference type="Proteomes" id="UP000076959">
    <property type="component" value="Unassembled WGS sequence"/>
</dbReference>
<dbReference type="STRING" id="1505087.AYJ54_01260"/>
<dbReference type="PROSITE" id="PS00188">
    <property type="entry name" value="BIOTIN"/>
    <property type="match status" value="1"/>
</dbReference>
<dbReference type="PANTHER" id="PTHR45266">
    <property type="entry name" value="OXALOACETATE DECARBOXYLASE ALPHA CHAIN"/>
    <property type="match status" value="1"/>
</dbReference>
<accession>A0A176YFZ8</accession>
<evidence type="ECO:0000256" key="7">
    <source>
        <dbReference type="ARBA" id="ARBA00023160"/>
    </source>
</evidence>
<gene>
    <name evidence="11" type="ORF">AYJ54_01260</name>
</gene>
<organism evidence="11 12">
    <name type="scientific">Bradyrhizobium centrolobii</name>
    <dbReference type="NCBI Taxonomy" id="1505087"/>
    <lineage>
        <taxon>Bacteria</taxon>
        <taxon>Pseudomonadati</taxon>
        <taxon>Pseudomonadota</taxon>
        <taxon>Alphaproteobacteria</taxon>
        <taxon>Hyphomicrobiales</taxon>
        <taxon>Nitrobacteraceae</taxon>
        <taxon>Bradyrhizobium</taxon>
    </lineage>
</organism>
<dbReference type="GO" id="GO:0006633">
    <property type="term" value="P:fatty acid biosynthetic process"/>
    <property type="evidence" value="ECO:0007669"/>
    <property type="project" value="UniProtKB-UniPathway"/>
</dbReference>
<dbReference type="UniPathway" id="UPA00094"/>
<evidence type="ECO:0000256" key="9">
    <source>
        <dbReference type="RuleBase" id="RU364072"/>
    </source>
</evidence>
<evidence type="ECO:0000313" key="11">
    <source>
        <dbReference type="EMBL" id="OAF05562.1"/>
    </source>
</evidence>
<evidence type="ECO:0000256" key="6">
    <source>
        <dbReference type="ARBA" id="ARBA00023098"/>
    </source>
</evidence>
<evidence type="ECO:0000256" key="2">
    <source>
        <dbReference type="ARBA" id="ARBA00005194"/>
    </source>
</evidence>
<proteinExistence type="predicted"/>
<evidence type="ECO:0000256" key="4">
    <source>
        <dbReference type="ARBA" id="ARBA00022516"/>
    </source>
</evidence>
<dbReference type="GO" id="GO:0009317">
    <property type="term" value="C:acetyl-CoA carboxylase complex"/>
    <property type="evidence" value="ECO:0007669"/>
    <property type="project" value="InterPro"/>
</dbReference>
<keyword evidence="7 9" id="KW-0275">Fatty acid biosynthesis</keyword>
<evidence type="ECO:0000256" key="3">
    <source>
        <dbReference type="ARBA" id="ARBA00017562"/>
    </source>
</evidence>
<dbReference type="PANTHER" id="PTHR45266:SF3">
    <property type="entry name" value="OXALOACETATE DECARBOXYLASE ALPHA CHAIN"/>
    <property type="match status" value="1"/>
</dbReference>
<dbReference type="InterPro" id="IPR001882">
    <property type="entry name" value="Biotin_BS"/>
</dbReference>
<comment type="pathway">
    <text evidence="2 9">Lipid metabolism; fatty acid biosynthesis.</text>
</comment>
<dbReference type="GO" id="GO:0003989">
    <property type="term" value="F:acetyl-CoA carboxylase activity"/>
    <property type="evidence" value="ECO:0007669"/>
    <property type="project" value="InterPro"/>
</dbReference>